<organism evidence="5 6">
    <name type="scientific">Vanilla planifolia</name>
    <name type="common">Vanilla</name>
    <dbReference type="NCBI Taxonomy" id="51239"/>
    <lineage>
        <taxon>Eukaryota</taxon>
        <taxon>Viridiplantae</taxon>
        <taxon>Streptophyta</taxon>
        <taxon>Embryophyta</taxon>
        <taxon>Tracheophyta</taxon>
        <taxon>Spermatophyta</taxon>
        <taxon>Magnoliopsida</taxon>
        <taxon>Liliopsida</taxon>
        <taxon>Asparagales</taxon>
        <taxon>Orchidaceae</taxon>
        <taxon>Vanilloideae</taxon>
        <taxon>Vanilleae</taxon>
        <taxon>Vanilla</taxon>
    </lineage>
</organism>
<dbReference type="InterPro" id="IPR012677">
    <property type="entry name" value="Nucleotide-bd_a/b_plait_sf"/>
</dbReference>
<feature type="compositionally biased region" description="Basic and acidic residues" evidence="3">
    <location>
        <begin position="138"/>
        <end position="149"/>
    </location>
</feature>
<feature type="region of interest" description="Disordered" evidence="3">
    <location>
        <begin position="397"/>
        <end position="421"/>
    </location>
</feature>
<dbReference type="PANTHER" id="PTHR23236">
    <property type="entry name" value="EUKARYOTIC TRANSLATION INITIATION FACTOR 4B/4H"/>
    <property type="match status" value="1"/>
</dbReference>
<feature type="compositionally biased region" description="Basic and acidic residues" evidence="3">
    <location>
        <begin position="119"/>
        <end position="130"/>
    </location>
</feature>
<dbReference type="InterPro" id="IPR035979">
    <property type="entry name" value="RBD_domain_sf"/>
</dbReference>
<feature type="domain" description="RRM" evidence="4">
    <location>
        <begin position="187"/>
        <end position="264"/>
    </location>
</feature>
<accession>A0A835RP30</accession>
<dbReference type="SMART" id="SM00360">
    <property type="entry name" value="RRM"/>
    <property type="match status" value="2"/>
</dbReference>
<dbReference type="SUPFAM" id="SSF54928">
    <property type="entry name" value="RNA-binding domain, RBD"/>
    <property type="match status" value="2"/>
</dbReference>
<reference evidence="5 6" key="1">
    <citation type="journal article" date="2020" name="Nat. Food">
        <title>A phased Vanilla planifolia genome enables genetic improvement of flavour and production.</title>
        <authorList>
            <person name="Hasing T."/>
            <person name="Tang H."/>
            <person name="Brym M."/>
            <person name="Khazi F."/>
            <person name="Huang T."/>
            <person name="Chambers A.H."/>
        </authorList>
    </citation>
    <scope>NUCLEOTIDE SEQUENCE [LARGE SCALE GENOMIC DNA]</scope>
    <source>
        <tissue evidence="5">Leaf</tissue>
    </source>
</reference>
<protein>
    <recommendedName>
        <fullName evidence="4">RRM domain-containing protein</fullName>
    </recommendedName>
</protein>
<evidence type="ECO:0000259" key="4">
    <source>
        <dbReference type="PROSITE" id="PS50102"/>
    </source>
</evidence>
<comment type="caution">
    <text evidence="5">The sequence shown here is derived from an EMBL/GenBank/DDBJ whole genome shotgun (WGS) entry which is preliminary data.</text>
</comment>
<dbReference type="OrthoDB" id="439808at2759"/>
<dbReference type="PANTHER" id="PTHR23236:SF24">
    <property type="entry name" value="PHRAGMOPLASTIN INTERACTING PROTEIN 1"/>
    <property type="match status" value="1"/>
</dbReference>
<dbReference type="AlphaFoldDB" id="A0A835RP30"/>
<evidence type="ECO:0000256" key="1">
    <source>
        <dbReference type="ARBA" id="ARBA00022884"/>
    </source>
</evidence>
<dbReference type="InterPro" id="IPR034361">
    <property type="entry name" value="PHIP1_RRM1"/>
</dbReference>
<feature type="compositionally biased region" description="Basic and acidic residues" evidence="3">
    <location>
        <begin position="359"/>
        <end position="382"/>
    </location>
</feature>
<dbReference type="GO" id="GO:0003723">
    <property type="term" value="F:RNA binding"/>
    <property type="evidence" value="ECO:0007669"/>
    <property type="project" value="UniProtKB-UniRule"/>
</dbReference>
<dbReference type="PROSITE" id="PS50102">
    <property type="entry name" value="RRM"/>
    <property type="match status" value="2"/>
</dbReference>
<feature type="domain" description="RRM" evidence="4">
    <location>
        <begin position="281"/>
        <end position="357"/>
    </location>
</feature>
<feature type="region of interest" description="Disordered" evidence="3">
    <location>
        <begin position="357"/>
        <end position="382"/>
    </location>
</feature>
<feature type="compositionally biased region" description="Basic residues" evidence="3">
    <location>
        <begin position="398"/>
        <end position="409"/>
    </location>
</feature>
<dbReference type="InterPro" id="IPR000504">
    <property type="entry name" value="RRM_dom"/>
</dbReference>
<keyword evidence="1 2" id="KW-0694">RNA-binding</keyword>
<feature type="region of interest" description="Disordered" evidence="3">
    <location>
        <begin position="22"/>
        <end position="179"/>
    </location>
</feature>
<evidence type="ECO:0000313" key="5">
    <source>
        <dbReference type="EMBL" id="KAG0489467.1"/>
    </source>
</evidence>
<gene>
    <name evidence="5" type="ORF">HPP92_006330</name>
</gene>
<evidence type="ECO:0000256" key="2">
    <source>
        <dbReference type="PROSITE-ProRule" id="PRU00176"/>
    </source>
</evidence>
<feature type="compositionally biased region" description="Basic and acidic residues" evidence="3">
    <location>
        <begin position="157"/>
        <end position="174"/>
    </location>
</feature>
<dbReference type="CDD" id="cd12271">
    <property type="entry name" value="RRM1_PHIP1"/>
    <property type="match status" value="1"/>
</dbReference>
<sequence>MVLSRKKLKQKLRSIVADCVAANEAKDSGKDASGAAESNQELQRVRELLVTKSRRKKPKKRGEGGEKTALEVAGEGNVESVKGNEDDGSLKQMGKQMRKKRRRGNEDDGVQESEMGSQNEEKTKSKEQDKQKKKKEKRKESELVGEGKDNVVQQVEKTNDDGKESASTEAKRTEVTQPVQIDGSEGKKVYVGGIPYYSCEDDIRSFFEGCGTITEVDCMRFPETGKFRGIAILTFKTEAAAERALALDGADMGGFYLKIQPYKATRTTKEDFAPEIIDGYNRIYVGNLCWDVSKDDLKQLFADCNISSIRFGTDKDTGEFKGYAHVDFLDSASLSVALKLDHTVMLGRSVRIRGAVPRKGGERAVDQNSGKDKMNKGIEGTNKESWEGDVSYDDGKMMMKKKKKRRRDRHVMNVGSPGTSPPTAPGEELLLMFLHLINVQVVLFY</sequence>
<dbReference type="EMBL" id="JADCNM010000003">
    <property type="protein sequence ID" value="KAG0489467.1"/>
    <property type="molecule type" value="Genomic_DNA"/>
</dbReference>
<dbReference type="Proteomes" id="UP000639772">
    <property type="component" value="Chromosome 3"/>
</dbReference>
<dbReference type="Gene3D" id="3.30.70.330">
    <property type="match status" value="2"/>
</dbReference>
<proteinExistence type="predicted"/>
<dbReference type="Pfam" id="PF00076">
    <property type="entry name" value="RRM_1"/>
    <property type="match status" value="2"/>
</dbReference>
<evidence type="ECO:0000313" key="6">
    <source>
        <dbReference type="Proteomes" id="UP000639772"/>
    </source>
</evidence>
<evidence type="ECO:0000256" key="3">
    <source>
        <dbReference type="SAM" id="MobiDB-lite"/>
    </source>
</evidence>
<name>A0A835RP30_VANPL</name>